<dbReference type="AlphaFoldDB" id="A0A6D2KX53"/>
<proteinExistence type="predicted"/>
<organism evidence="1 2">
    <name type="scientific">Microthlaspi erraticum</name>
    <dbReference type="NCBI Taxonomy" id="1685480"/>
    <lineage>
        <taxon>Eukaryota</taxon>
        <taxon>Viridiplantae</taxon>
        <taxon>Streptophyta</taxon>
        <taxon>Embryophyta</taxon>
        <taxon>Tracheophyta</taxon>
        <taxon>Spermatophyta</taxon>
        <taxon>Magnoliopsida</taxon>
        <taxon>eudicotyledons</taxon>
        <taxon>Gunneridae</taxon>
        <taxon>Pentapetalae</taxon>
        <taxon>rosids</taxon>
        <taxon>malvids</taxon>
        <taxon>Brassicales</taxon>
        <taxon>Brassicaceae</taxon>
        <taxon>Coluteocarpeae</taxon>
        <taxon>Microthlaspi</taxon>
    </lineage>
</organism>
<comment type="caution">
    <text evidence="1">The sequence shown here is derived from an EMBL/GenBank/DDBJ whole genome shotgun (WGS) entry which is preliminary data.</text>
</comment>
<evidence type="ECO:0000313" key="1">
    <source>
        <dbReference type="EMBL" id="CAA7058907.1"/>
    </source>
</evidence>
<name>A0A6D2KX53_9BRAS</name>
<keyword evidence="2" id="KW-1185">Reference proteome</keyword>
<dbReference type="OrthoDB" id="1034032at2759"/>
<evidence type="ECO:0000313" key="2">
    <source>
        <dbReference type="Proteomes" id="UP000467841"/>
    </source>
</evidence>
<dbReference type="EMBL" id="CACVBM020001740">
    <property type="protein sequence ID" value="CAA7058907.1"/>
    <property type="molecule type" value="Genomic_DNA"/>
</dbReference>
<sequence>MVLCFDLEMETFEWFSHPAMVHGSLVQVFRLTDLQGTLVMVDFSSEECVGLWTLRDKARGEWSFDYRFDAKALSDKVRHFCRGHDDETGRLHVVGAWKEGLLLRIWDSTVCFYLNLKTERMEYIGFEKKVQELVRQDFIVAYTPNYLLRLKTYYDQSRVICAHPHAGARLRGRLHLMLTRDGHLAYELRYYYDSIKSPLDELIGFRYGKSIQHPPKTEIKDSVWTFEDM</sequence>
<gene>
    <name evidence="1" type="ORF">MERR_LOCUS46143</name>
</gene>
<dbReference type="Proteomes" id="UP000467841">
    <property type="component" value="Unassembled WGS sequence"/>
</dbReference>
<protein>
    <submittedName>
        <fullName evidence="1">Uncharacterized protein</fullName>
    </submittedName>
</protein>
<reference evidence="1" key="1">
    <citation type="submission" date="2020-01" db="EMBL/GenBank/DDBJ databases">
        <authorList>
            <person name="Mishra B."/>
        </authorList>
    </citation>
    <scope>NUCLEOTIDE SEQUENCE [LARGE SCALE GENOMIC DNA]</scope>
</reference>
<accession>A0A6D2KX53</accession>